<name>A0ABW9XVZ6_9BACL</name>
<dbReference type="Proteomes" id="UP000665561">
    <property type="component" value="Unassembled WGS sequence"/>
</dbReference>
<comment type="caution">
    <text evidence="2">The sequence shown here is derived from an EMBL/GenBank/DDBJ whole genome shotgun (WGS) entry which is preliminary data.</text>
</comment>
<feature type="signal peptide" evidence="1">
    <location>
        <begin position="1"/>
        <end position="28"/>
    </location>
</feature>
<proteinExistence type="predicted"/>
<organism evidence="2 3">
    <name type="scientific">Paenibacillus glycinis</name>
    <dbReference type="NCBI Taxonomy" id="2697035"/>
    <lineage>
        <taxon>Bacteria</taxon>
        <taxon>Bacillati</taxon>
        <taxon>Bacillota</taxon>
        <taxon>Bacilli</taxon>
        <taxon>Bacillales</taxon>
        <taxon>Paenibacillaceae</taxon>
        <taxon>Paenibacillus</taxon>
    </lineage>
</organism>
<protein>
    <submittedName>
        <fullName evidence="2">DUF4309 domain-containing protein</fullName>
    </submittedName>
</protein>
<dbReference type="Pfam" id="PF14172">
    <property type="entry name" value="DUF4309"/>
    <property type="match status" value="1"/>
</dbReference>
<evidence type="ECO:0000256" key="1">
    <source>
        <dbReference type="SAM" id="SignalP"/>
    </source>
</evidence>
<sequence length="199" mass="21295">MNRITNGKNLRIWSAIGLAAMISIGALAAVVPAHAASATKTAAQAAATKENGTIKNILAQAKQGKVQGSSFVSGKTNIKEVHKLWGASFESLGSGYERYDFSMGKGAYDFGISSKTGVVYDLRYYFPPTDPSRGLSKFTFNSVIDALGMPKEVKFNGNDKIYVYPAGDHQLKFVGSKTAPKGKSAYIDHVNVYTAKADV</sequence>
<evidence type="ECO:0000313" key="3">
    <source>
        <dbReference type="Proteomes" id="UP000665561"/>
    </source>
</evidence>
<feature type="chain" id="PRO_5046089134" evidence="1">
    <location>
        <begin position="29"/>
        <end position="199"/>
    </location>
</feature>
<reference evidence="2 3" key="1">
    <citation type="submission" date="2020-01" db="EMBL/GenBank/DDBJ databases">
        <title>Paenibacillus soybeanensis sp. nov. isolated from the nodules of soybean (Glycine max(L.) Merr).</title>
        <authorList>
            <person name="Wang H."/>
        </authorList>
    </citation>
    <scope>NUCLEOTIDE SEQUENCE [LARGE SCALE GENOMIC DNA]</scope>
    <source>
        <strain evidence="2 3">T1</strain>
    </source>
</reference>
<accession>A0ABW9XVZ6</accession>
<keyword evidence="1" id="KW-0732">Signal</keyword>
<evidence type="ECO:0000313" key="2">
    <source>
        <dbReference type="EMBL" id="NBD26874.1"/>
    </source>
</evidence>
<keyword evidence="3" id="KW-1185">Reference proteome</keyword>
<gene>
    <name evidence="2" type="ORF">GT019_23630</name>
</gene>
<dbReference type="EMBL" id="JAAAMV010000024">
    <property type="protein sequence ID" value="NBD26874.1"/>
    <property type="molecule type" value="Genomic_DNA"/>
</dbReference>
<dbReference type="RefSeq" id="WP_161745897.1">
    <property type="nucleotide sequence ID" value="NZ_JAAAMV010000024.1"/>
</dbReference>
<dbReference type="InterPro" id="IPR025453">
    <property type="entry name" value="DUF4309"/>
</dbReference>